<reference evidence="3" key="1">
    <citation type="submission" date="2017-08" db="EMBL/GenBank/DDBJ databases">
        <title>A dynamic microbial community with high functional redundancy inhabits the cold, oxic subseafloor aquifer.</title>
        <authorList>
            <person name="Tully B.J."/>
            <person name="Wheat C.G."/>
            <person name="Glazer B.T."/>
            <person name="Huber J.A."/>
        </authorList>
    </citation>
    <scope>NUCLEOTIDE SEQUENCE [LARGE SCALE GENOMIC DNA]</scope>
</reference>
<evidence type="ECO:0000256" key="1">
    <source>
        <dbReference type="SAM" id="Coils"/>
    </source>
</evidence>
<evidence type="ECO:0000313" key="2">
    <source>
        <dbReference type="EMBL" id="PCI30205.1"/>
    </source>
</evidence>
<name>A0A2A4TAP9_9DELT</name>
<dbReference type="Proteomes" id="UP000218113">
    <property type="component" value="Unassembled WGS sequence"/>
</dbReference>
<sequence length="70" mass="8416">MLVFKEKDCPFCDGLTDDRDNTFEKKCDHSFTEIEYNATIMGVNDLEKQLKENKRTVRRMKKIIEENKRK</sequence>
<comment type="caution">
    <text evidence="2">The sequence shown here is derived from an EMBL/GenBank/DDBJ whole genome shotgun (WGS) entry which is preliminary data.</text>
</comment>
<keyword evidence="1" id="KW-0175">Coiled coil</keyword>
<dbReference type="AlphaFoldDB" id="A0A2A4TAP9"/>
<protein>
    <submittedName>
        <fullName evidence="2">Uncharacterized protein</fullName>
    </submittedName>
</protein>
<gene>
    <name evidence="2" type="ORF">COB67_02650</name>
</gene>
<feature type="coiled-coil region" evidence="1">
    <location>
        <begin position="43"/>
        <end position="70"/>
    </location>
</feature>
<organism evidence="2 3">
    <name type="scientific">SAR324 cluster bacterium</name>
    <dbReference type="NCBI Taxonomy" id="2024889"/>
    <lineage>
        <taxon>Bacteria</taxon>
        <taxon>Deltaproteobacteria</taxon>
        <taxon>SAR324 cluster</taxon>
    </lineage>
</organism>
<dbReference type="EMBL" id="NVSR01000007">
    <property type="protein sequence ID" value="PCI30205.1"/>
    <property type="molecule type" value="Genomic_DNA"/>
</dbReference>
<accession>A0A2A4TAP9</accession>
<proteinExistence type="predicted"/>
<evidence type="ECO:0000313" key="3">
    <source>
        <dbReference type="Proteomes" id="UP000218113"/>
    </source>
</evidence>